<dbReference type="AlphaFoldDB" id="A0A0S8FPJ6"/>
<proteinExistence type="predicted"/>
<dbReference type="STRING" id="1703779.AMJ83_10155"/>
<gene>
    <name evidence="3" type="ORF">AMJ83_10155</name>
</gene>
<dbReference type="InterPro" id="IPR001296">
    <property type="entry name" value="Glyco_trans_1"/>
</dbReference>
<dbReference type="InterPro" id="IPR028098">
    <property type="entry name" value="Glyco_trans_4-like_N"/>
</dbReference>
<evidence type="ECO:0000313" key="3">
    <source>
        <dbReference type="EMBL" id="KPK62675.1"/>
    </source>
</evidence>
<organism evidence="3 4">
    <name type="scientific">candidate division WOR_3 bacterium SM23_42</name>
    <dbReference type="NCBI Taxonomy" id="1703779"/>
    <lineage>
        <taxon>Bacteria</taxon>
        <taxon>Bacteria division WOR-3</taxon>
    </lineage>
</organism>
<dbReference type="PANTHER" id="PTHR45947">
    <property type="entry name" value="SULFOQUINOVOSYL TRANSFERASE SQD2"/>
    <property type="match status" value="1"/>
</dbReference>
<dbReference type="SUPFAM" id="SSF53756">
    <property type="entry name" value="UDP-Glycosyltransferase/glycogen phosphorylase"/>
    <property type="match status" value="1"/>
</dbReference>
<dbReference type="Pfam" id="PF13439">
    <property type="entry name" value="Glyco_transf_4"/>
    <property type="match status" value="1"/>
</dbReference>
<dbReference type="GO" id="GO:0016758">
    <property type="term" value="F:hexosyltransferase activity"/>
    <property type="evidence" value="ECO:0007669"/>
    <property type="project" value="TreeGrafter"/>
</dbReference>
<dbReference type="Pfam" id="PF00534">
    <property type="entry name" value="Glycos_transf_1"/>
    <property type="match status" value="1"/>
</dbReference>
<dbReference type="EMBL" id="LJUJ01000029">
    <property type="protein sequence ID" value="KPK62675.1"/>
    <property type="molecule type" value="Genomic_DNA"/>
</dbReference>
<reference evidence="3 4" key="1">
    <citation type="journal article" date="2015" name="Microbiome">
        <title>Genomic resolution of linkages in carbon, nitrogen, and sulfur cycling among widespread estuary sediment bacteria.</title>
        <authorList>
            <person name="Baker B.J."/>
            <person name="Lazar C.S."/>
            <person name="Teske A.P."/>
            <person name="Dick G.J."/>
        </authorList>
    </citation>
    <scope>NUCLEOTIDE SEQUENCE [LARGE SCALE GENOMIC DNA]</scope>
    <source>
        <strain evidence="3">SM23_42</strain>
    </source>
</reference>
<protein>
    <recommendedName>
        <fullName evidence="5">Glycosyltransferase WbuB</fullName>
    </recommendedName>
</protein>
<accession>A0A0S8FPJ6</accession>
<feature type="domain" description="Glycosyltransferase subfamily 4-like N-terminal" evidence="2">
    <location>
        <begin position="24"/>
        <end position="204"/>
    </location>
</feature>
<name>A0A0S8FPJ6_UNCW3</name>
<dbReference type="InterPro" id="IPR050194">
    <property type="entry name" value="Glycosyltransferase_grp1"/>
</dbReference>
<evidence type="ECO:0000259" key="2">
    <source>
        <dbReference type="Pfam" id="PF13439"/>
    </source>
</evidence>
<feature type="domain" description="Glycosyl transferase family 1" evidence="1">
    <location>
        <begin position="215"/>
        <end position="382"/>
    </location>
</feature>
<sequence length="406" mass="46270">MHIIFLTHYFPPEVNAPASRTFDNCTRWAAKGYRVTVITGVPNTPDGIVYQGYKNRLYQWEEIGGIRILRVWTFITPNKGIIRRTLNFITFMLFSMLGALLVREGDIVIATSPQFFCAIGGYILSRLKHLPFIMEVRDLWPESIIAVEAFNNRNLIKVFEKLEMWLYEKAKCIVVVTESFKEIIAKKGIPKRKIYVVKNGVDLDFYDPTISGRAIRKELKLNNKFVVSYIGTIGMAHALYQVLDVAQKLRSAHDIIFLIVGSGALRESLVHDKEKRNIDNVSFLGKQPKEKTPFFYAASDVCLVPLKKDPLFKSVIPSKIFEIMAMAKPIILSVDGEAREILETAKAGIYVEPENVGQLAGAILKLRDDKKKCVELGRKGREYVEKCHNRDELANMYLSILTENFL</sequence>
<dbReference type="Proteomes" id="UP000051373">
    <property type="component" value="Unassembled WGS sequence"/>
</dbReference>
<evidence type="ECO:0008006" key="5">
    <source>
        <dbReference type="Google" id="ProtNLM"/>
    </source>
</evidence>
<dbReference type="PANTHER" id="PTHR45947:SF3">
    <property type="entry name" value="SULFOQUINOVOSYL TRANSFERASE SQD2"/>
    <property type="match status" value="1"/>
</dbReference>
<evidence type="ECO:0000313" key="4">
    <source>
        <dbReference type="Proteomes" id="UP000051373"/>
    </source>
</evidence>
<evidence type="ECO:0000259" key="1">
    <source>
        <dbReference type="Pfam" id="PF00534"/>
    </source>
</evidence>
<dbReference type="Gene3D" id="3.40.50.2000">
    <property type="entry name" value="Glycogen Phosphorylase B"/>
    <property type="match status" value="2"/>
</dbReference>
<dbReference type="CDD" id="cd03794">
    <property type="entry name" value="GT4_WbuB-like"/>
    <property type="match status" value="1"/>
</dbReference>
<comment type="caution">
    <text evidence="3">The sequence shown here is derived from an EMBL/GenBank/DDBJ whole genome shotgun (WGS) entry which is preliminary data.</text>
</comment>